<name>A0A2P6UZV0_9CHLO</name>
<accession>A0A2P6UZV0</accession>
<evidence type="ECO:0000256" key="1">
    <source>
        <dbReference type="ARBA" id="ARBA00004430"/>
    </source>
</evidence>
<dbReference type="InterPro" id="IPR050216">
    <property type="entry name" value="LRR_domain-containing"/>
</dbReference>
<dbReference type="PANTHER" id="PTHR48051">
    <property type="match status" value="1"/>
</dbReference>
<dbReference type="PANTHER" id="PTHR48051:SF1">
    <property type="entry name" value="RAS SUPPRESSOR PROTEIN 1"/>
    <property type="match status" value="1"/>
</dbReference>
<comment type="caution">
    <text evidence="4">The sequence shown here is derived from an EMBL/GenBank/DDBJ whole genome shotgun (WGS) entry which is preliminary data.</text>
</comment>
<dbReference type="InterPro" id="IPR032675">
    <property type="entry name" value="LRR_dom_sf"/>
</dbReference>
<dbReference type="AlphaFoldDB" id="A0A2P6UZV0"/>
<evidence type="ECO:0000313" key="4">
    <source>
        <dbReference type="EMBL" id="PSC67359.1"/>
    </source>
</evidence>
<organism evidence="4 5">
    <name type="scientific">Micractinium conductrix</name>
    <dbReference type="NCBI Taxonomy" id="554055"/>
    <lineage>
        <taxon>Eukaryota</taxon>
        <taxon>Viridiplantae</taxon>
        <taxon>Chlorophyta</taxon>
        <taxon>core chlorophytes</taxon>
        <taxon>Trebouxiophyceae</taxon>
        <taxon>Chlorellales</taxon>
        <taxon>Chlorellaceae</taxon>
        <taxon>Chlorella clade</taxon>
        <taxon>Micractinium</taxon>
    </lineage>
</organism>
<dbReference type="GO" id="GO:0005930">
    <property type="term" value="C:axoneme"/>
    <property type="evidence" value="ECO:0007669"/>
    <property type="project" value="UniProtKB-SubCell"/>
</dbReference>
<evidence type="ECO:0000256" key="3">
    <source>
        <dbReference type="ARBA" id="ARBA00022737"/>
    </source>
</evidence>
<protein>
    <submittedName>
        <fullName evidence="4">Receptor 12</fullName>
    </submittedName>
</protein>
<dbReference type="Gene3D" id="3.80.10.10">
    <property type="entry name" value="Ribonuclease Inhibitor"/>
    <property type="match status" value="2"/>
</dbReference>
<comment type="subcellular location">
    <subcellularLocation>
        <location evidence="1">Cytoplasm</location>
        <location evidence="1">Cytoskeleton</location>
        <location evidence="1">Cilium axoneme</location>
    </subcellularLocation>
</comment>
<keyword evidence="3" id="KW-0677">Repeat</keyword>
<dbReference type="SUPFAM" id="SSF52058">
    <property type="entry name" value="L domain-like"/>
    <property type="match status" value="1"/>
</dbReference>
<reference evidence="4 5" key="1">
    <citation type="journal article" date="2018" name="Plant J.">
        <title>Genome sequences of Chlorella sorokiniana UTEX 1602 and Micractinium conductrix SAG 241.80: implications to maltose excretion by a green alga.</title>
        <authorList>
            <person name="Arriola M.B."/>
            <person name="Velmurugan N."/>
            <person name="Zhang Y."/>
            <person name="Plunkett M.H."/>
            <person name="Hondzo H."/>
            <person name="Barney B.M."/>
        </authorList>
    </citation>
    <scope>NUCLEOTIDE SEQUENCE [LARGE SCALE GENOMIC DNA]</scope>
    <source>
        <strain evidence="4 5">SAG 241.80</strain>
    </source>
</reference>
<evidence type="ECO:0000313" key="5">
    <source>
        <dbReference type="Proteomes" id="UP000239649"/>
    </source>
</evidence>
<keyword evidence="5" id="KW-1185">Reference proteome</keyword>
<dbReference type="EMBL" id="LHPF02000063">
    <property type="protein sequence ID" value="PSC67359.1"/>
    <property type="molecule type" value="Genomic_DNA"/>
</dbReference>
<dbReference type="OrthoDB" id="2021138at2759"/>
<keyword evidence="2" id="KW-0433">Leucine-rich repeat</keyword>
<dbReference type="Proteomes" id="UP000239649">
    <property type="component" value="Unassembled WGS sequence"/>
</dbReference>
<dbReference type="SUPFAM" id="SSF81383">
    <property type="entry name" value="F-box domain"/>
    <property type="match status" value="1"/>
</dbReference>
<sequence>MAAHRPKTRLQTQSEHLSLPQLPDSCLSHILALAAEGVPWKERCRLGEVCRAFRTLFAAQAFASGPLCINLNTLSWRLMERKRRAAARAQLLAAVSTYAPSVRHLALRYQLDRTTGLTLAALLAPLAPHVRKLQVEDGLCSTLLEALGSGAWTSLQSVALTGCNLWIDLEPGELATLENQLAALPDVTSKITKFECSCQGMQEGGEFFFRHLTALHSLELEDWAAWDLPRDYAPLRAMPHLTRLVLNIVEDLQANFENIRGLTQVSELTLLGCYRAARGLAQLTNLTMLDLQPVEEEADGDEAAPAAAAAWKASSLTELRWCGDLVFDGGEAPIRLPRLLALEIDEAYFPPSGLPTELCTSLTQLTSLRLVGGRPVRLPPAISSLRQLQVLAIDSCQMPVVPPAVSALTAVTNLMLSNTGLGPTLPAWVIHLPVRKLWVANNRLQGLLPDRGPGKAVAFAARKQAWLGRLTHVCLSSNALQEVPPALLEHGTSLQELDMAYNHQLQVNAKTAALLQRLPSLRLLRLEKSYWLRLEDRWSRASRQAIAGLAKNRPDMQIDYQHLAGGLRMTW</sequence>
<proteinExistence type="predicted"/>
<gene>
    <name evidence="4" type="ORF">C2E20_8960</name>
</gene>
<dbReference type="InterPro" id="IPR036047">
    <property type="entry name" value="F-box-like_dom_sf"/>
</dbReference>
<evidence type="ECO:0000256" key="2">
    <source>
        <dbReference type="ARBA" id="ARBA00022614"/>
    </source>
</evidence>
<keyword evidence="4" id="KW-0675">Receptor</keyword>